<dbReference type="RefSeq" id="WP_252850913.1">
    <property type="nucleotide sequence ID" value="NZ_JAMXLR010000011.1"/>
</dbReference>
<feature type="region of interest" description="Disordered" evidence="1">
    <location>
        <begin position="1"/>
        <end position="20"/>
    </location>
</feature>
<protein>
    <submittedName>
        <fullName evidence="2">Uncharacterized protein</fullName>
    </submittedName>
</protein>
<evidence type="ECO:0000256" key="1">
    <source>
        <dbReference type="SAM" id="MobiDB-lite"/>
    </source>
</evidence>
<comment type="caution">
    <text evidence="2">The sequence shown here is derived from an EMBL/GenBank/DDBJ whole genome shotgun (WGS) entry which is preliminary data.</text>
</comment>
<evidence type="ECO:0000313" key="3">
    <source>
        <dbReference type="Proteomes" id="UP001155241"/>
    </source>
</evidence>
<name>A0A9X2F6Y3_9BACT</name>
<reference evidence="2" key="1">
    <citation type="submission" date="2022-06" db="EMBL/GenBank/DDBJ databases">
        <title>Aeoliella straminimaris, a novel planctomycete from sediments.</title>
        <authorList>
            <person name="Vitorino I.R."/>
            <person name="Lage O.M."/>
        </authorList>
    </citation>
    <scope>NUCLEOTIDE SEQUENCE</scope>
    <source>
        <strain evidence="2">ICT_H6.2</strain>
    </source>
</reference>
<dbReference type="AlphaFoldDB" id="A0A9X2F6Y3"/>
<dbReference type="Proteomes" id="UP001155241">
    <property type="component" value="Unassembled WGS sequence"/>
</dbReference>
<proteinExistence type="predicted"/>
<dbReference type="EMBL" id="JAMXLR010000011">
    <property type="protein sequence ID" value="MCO6042813.1"/>
    <property type="molecule type" value="Genomic_DNA"/>
</dbReference>
<gene>
    <name evidence="2" type="ORF">NG895_02730</name>
</gene>
<sequence length="175" mass="18653">MNAPELNVAVPSSASSTVTPVTRAGPAATARCLVVTADSGHATLLESSAGEEGWSVDVCECSLQALRLAFRLKFQLAVIDLQSVTDDEASRNDLEQLARDLAQNHVPLLVINGDPDNPLGEFAARQLGVWVYLPGLGEDVGLESMFREARLATEKLARDAATVSEQTNQRRLPAG</sequence>
<evidence type="ECO:0000313" key="2">
    <source>
        <dbReference type="EMBL" id="MCO6042813.1"/>
    </source>
</evidence>
<keyword evidence="3" id="KW-1185">Reference proteome</keyword>
<feature type="compositionally biased region" description="Low complexity" evidence="1">
    <location>
        <begin position="8"/>
        <end position="20"/>
    </location>
</feature>
<accession>A0A9X2F6Y3</accession>
<organism evidence="2 3">
    <name type="scientific">Aeoliella straminimaris</name>
    <dbReference type="NCBI Taxonomy" id="2954799"/>
    <lineage>
        <taxon>Bacteria</taxon>
        <taxon>Pseudomonadati</taxon>
        <taxon>Planctomycetota</taxon>
        <taxon>Planctomycetia</taxon>
        <taxon>Pirellulales</taxon>
        <taxon>Lacipirellulaceae</taxon>
        <taxon>Aeoliella</taxon>
    </lineage>
</organism>